<dbReference type="Gene3D" id="1.10.150.20">
    <property type="entry name" value="5' to 3' exonuclease, C-terminal subdomain"/>
    <property type="match status" value="1"/>
</dbReference>
<evidence type="ECO:0000259" key="1">
    <source>
        <dbReference type="Pfam" id="PF03118"/>
    </source>
</evidence>
<organism evidence="2 3">
    <name type="scientific">Geodia barretti</name>
    <name type="common">Barrett's horny sponge</name>
    <dbReference type="NCBI Taxonomy" id="519541"/>
    <lineage>
        <taxon>Eukaryota</taxon>
        <taxon>Metazoa</taxon>
        <taxon>Porifera</taxon>
        <taxon>Demospongiae</taxon>
        <taxon>Heteroscleromorpha</taxon>
        <taxon>Tetractinellida</taxon>
        <taxon>Astrophorina</taxon>
        <taxon>Geodiidae</taxon>
        <taxon>Geodia</taxon>
    </lineage>
</organism>
<keyword evidence="2" id="KW-0240">DNA-directed RNA polymerase</keyword>
<dbReference type="AlphaFoldDB" id="A0AA35T8A4"/>
<proteinExistence type="predicted"/>
<reference evidence="2" key="1">
    <citation type="submission" date="2023-03" db="EMBL/GenBank/DDBJ databases">
        <authorList>
            <person name="Steffen K."/>
            <person name="Cardenas P."/>
        </authorList>
    </citation>
    <scope>NUCLEOTIDE SEQUENCE</scope>
</reference>
<dbReference type="GO" id="GO:0003677">
    <property type="term" value="F:DNA binding"/>
    <property type="evidence" value="ECO:0007669"/>
    <property type="project" value="InterPro"/>
</dbReference>
<dbReference type="Proteomes" id="UP001174909">
    <property type="component" value="Unassembled WGS sequence"/>
</dbReference>
<dbReference type="GO" id="GO:0000428">
    <property type="term" value="C:DNA-directed RNA polymerase complex"/>
    <property type="evidence" value="ECO:0007669"/>
    <property type="project" value="UniProtKB-KW"/>
</dbReference>
<dbReference type="EMBL" id="CASHTH010003283">
    <property type="protein sequence ID" value="CAI8042798.1"/>
    <property type="molecule type" value="Genomic_DNA"/>
</dbReference>
<evidence type="ECO:0000313" key="3">
    <source>
        <dbReference type="Proteomes" id="UP001174909"/>
    </source>
</evidence>
<keyword evidence="2" id="KW-0804">Transcription</keyword>
<keyword evidence="3" id="KW-1185">Reference proteome</keyword>
<protein>
    <submittedName>
        <fullName evidence="2">DNA-directed RNA polymerase subunit alpha</fullName>
    </submittedName>
</protein>
<evidence type="ECO:0000313" key="2">
    <source>
        <dbReference type="EMBL" id="CAI8042798.1"/>
    </source>
</evidence>
<gene>
    <name evidence="2" type="ORF">GBAR_LOCUS23730</name>
</gene>
<dbReference type="Pfam" id="PF03118">
    <property type="entry name" value="RNA_pol_A_CTD"/>
    <property type="match status" value="1"/>
</dbReference>
<dbReference type="GO" id="GO:0003899">
    <property type="term" value="F:DNA-directed RNA polymerase activity"/>
    <property type="evidence" value="ECO:0007669"/>
    <property type="project" value="InterPro"/>
</dbReference>
<dbReference type="SUPFAM" id="SSF47789">
    <property type="entry name" value="C-terminal domain of RNA polymerase alpha subunit"/>
    <property type="match status" value="1"/>
</dbReference>
<sequence>MALGEEDPEIFEEDSQTPPTVVTDWSVDALEAALKGGDPDTLFTTIGSLIGKAMISSERDVLADILEAEQELDAPWIDIVEVQPEQRPTTHKPYAEPEPVADVTKQQRDNALAQPISELILSTRAYNCLKNENIKTVRELVRKMEWELLEYQNFGERSLLEVQNRLAVRGLYLGMDMDDEDIYSEDTE</sequence>
<feature type="domain" description="RNA polymerase alpha subunit C-terminal" evidence="1">
    <location>
        <begin position="106"/>
        <end position="166"/>
    </location>
</feature>
<comment type="caution">
    <text evidence="2">The sequence shown here is derived from an EMBL/GenBank/DDBJ whole genome shotgun (WGS) entry which is preliminary data.</text>
</comment>
<accession>A0AA35T8A4</accession>
<name>A0AA35T8A4_GEOBA</name>
<dbReference type="InterPro" id="IPR011260">
    <property type="entry name" value="RNAP_asu_C"/>
</dbReference>
<dbReference type="GO" id="GO:0006351">
    <property type="term" value="P:DNA-templated transcription"/>
    <property type="evidence" value="ECO:0007669"/>
    <property type="project" value="InterPro"/>
</dbReference>